<proteinExistence type="inferred from homology"/>
<gene>
    <name evidence="3" type="ORF">SacazDRAFT_00662</name>
</gene>
<dbReference type="PANTHER" id="PTHR35174:SF4">
    <property type="entry name" value="BLL7163 PROTEIN"/>
    <property type="match status" value="1"/>
</dbReference>
<dbReference type="EMBL" id="CM001466">
    <property type="protein sequence ID" value="EHY87611.1"/>
    <property type="molecule type" value="Genomic_DNA"/>
</dbReference>
<protein>
    <recommendedName>
        <fullName evidence="2">YCII-related domain-containing protein</fullName>
    </recommendedName>
</protein>
<evidence type="ECO:0000256" key="1">
    <source>
        <dbReference type="ARBA" id="ARBA00007689"/>
    </source>
</evidence>
<dbReference type="OrthoDB" id="668782at2"/>
<evidence type="ECO:0000313" key="4">
    <source>
        <dbReference type="Proteomes" id="UP000004705"/>
    </source>
</evidence>
<dbReference type="RefSeq" id="WP_005438624.1">
    <property type="nucleotide sequence ID" value="NZ_CM001466.1"/>
</dbReference>
<evidence type="ECO:0000259" key="2">
    <source>
        <dbReference type="Pfam" id="PF03795"/>
    </source>
</evidence>
<dbReference type="InterPro" id="IPR011008">
    <property type="entry name" value="Dimeric_a/b-barrel"/>
</dbReference>
<dbReference type="PANTHER" id="PTHR35174">
    <property type="entry name" value="BLL7171 PROTEIN-RELATED"/>
    <property type="match status" value="1"/>
</dbReference>
<name>H8GAP5_9PSEU</name>
<dbReference type="Gene3D" id="3.30.70.1060">
    <property type="entry name" value="Dimeric alpha+beta barrel"/>
    <property type="match status" value="1"/>
</dbReference>
<comment type="similarity">
    <text evidence="1">Belongs to the YciI family.</text>
</comment>
<keyword evidence="4" id="KW-1185">Reference proteome</keyword>
<dbReference type="HOGENOM" id="CLU_130902_0_0_11"/>
<organism evidence="3 4">
    <name type="scientific">Saccharomonospora azurea NA-128</name>
    <dbReference type="NCBI Taxonomy" id="882081"/>
    <lineage>
        <taxon>Bacteria</taxon>
        <taxon>Bacillati</taxon>
        <taxon>Actinomycetota</taxon>
        <taxon>Actinomycetes</taxon>
        <taxon>Pseudonocardiales</taxon>
        <taxon>Pseudonocardiaceae</taxon>
        <taxon>Saccharomonospora</taxon>
    </lineage>
</organism>
<accession>H8GAP5</accession>
<dbReference type="InterPro" id="IPR005545">
    <property type="entry name" value="YCII"/>
</dbReference>
<dbReference type="Pfam" id="PF03795">
    <property type="entry name" value="YCII"/>
    <property type="match status" value="1"/>
</dbReference>
<reference evidence="3 4" key="1">
    <citation type="journal article" date="2012" name="Stand. Genomic Sci.">
        <title>Genome sequence of the soil bacterium Saccharomonospora azurea type strain (NA-128(T)).</title>
        <authorList>
            <person name="Klenk H.P."/>
            <person name="Held B."/>
            <person name="Lucas S."/>
            <person name="Lapidus A."/>
            <person name="Copeland A."/>
            <person name="Hammon N."/>
            <person name="Pitluck S."/>
            <person name="Goodwin L.A."/>
            <person name="Han C."/>
            <person name="Tapia R."/>
            <person name="Brambilla E.M."/>
            <person name="Potter G."/>
            <person name="Land M."/>
            <person name="Ivanova N."/>
            <person name="Rohde M."/>
            <person name="Goker M."/>
            <person name="Detter J.C."/>
            <person name="Kyrpides N.C."/>
            <person name="Woyke T."/>
        </authorList>
    </citation>
    <scope>NUCLEOTIDE SEQUENCE [LARGE SCALE GENOMIC DNA]</scope>
    <source>
        <strain evidence="3 4">NA-128</strain>
    </source>
</reference>
<evidence type="ECO:0000313" key="3">
    <source>
        <dbReference type="EMBL" id="EHY87611.1"/>
    </source>
</evidence>
<sequence>MRYLMFVKADERSEAGGMPTEQELTEMTAFNEQLVKAGVMLDGDGLAPSSEGARVTFDENNTPTVTDGPFTEAKELVAGYWVIDVSSRDEAIEWARRAPLGPGGQIEIRRVFTEDDFGDALTPEVKEAEARMREAEARRREELTR</sequence>
<dbReference type="SUPFAM" id="SSF54909">
    <property type="entry name" value="Dimeric alpha+beta barrel"/>
    <property type="match status" value="1"/>
</dbReference>
<dbReference type="Proteomes" id="UP000004705">
    <property type="component" value="Chromosome"/>
</dbReference>
<dbReference type="AlphaFoldDB" id="H8GAP5"/>
<feature type="domain" description="YCII-related" evidence="2">
    <location>
        <begin position="1"/>
        <end position="112"/>
    </location>
</feature>